<evidence type="ECO:0000256" key="2">
    <source>
        <dbReference type="PROSITE-ProRule" id="PRU00221"/>
    </source>
</evidence>
<feature type="repeat" description="WD" evidence="2">
    <location>
        <begin position="88"/>
        <end position="119"/>
    </location>
</feature>
<feature type="region of interest" description="Disordered" evidence="3">
    <location>
        <begin position="265"/>
        <end position="300"/>
    </location>
</feature>
<dbReference type="PROSITE" id="PS50181">
    <property type="entry name" value="FBOX"/>
    <property type="match status" value="1"/>
</dbReference>
<dbReference type="InterPro" id="IPR036047">
    <property type="entry name" value="F-box-like_dom_sf"/>
</dbReference>
<dbReference type="Pfam" id="PF12937">
    <property type="entry name" value="F-box-like"/>
    <property type="match status" value="1"/>
</dbReference>
<dbReference type="GO" id="GO:0016567">
    <property type="term" value="P:protein ubiquitination"/>
    <property type="evidence" value="ECO:0007669"/>
    <property type="project" value="InterPro"/>
</dbReference>
<dbReference type="GO" id="GO:0080008">
    <property type="term" value="C:Cul4-RING E3 ubiquitin ligase complex"/>
    <property type="evidence" value="ECO:0007669"/>
    <property type="project" value="InterPro"/>
</dbReference>
<dbReference type="InterPro" id="IPR001680">
    <property type="entry name" value="WD40_rpt"/>
</dbReference>
<dbReference type="SMART" id="SM00256">
    <property type="entry name" value="FBOX"/>
    <property type="match status" value="1"/>
</dbReference>
<dbReference type="Proteomes" id="UP000694892">
    <property type="component" value="Chromosome 8S"/>
</dbReference>
<organism evidence="5 6">
    <name type="scientific">Xenopus laevis</name>
    <name type="common">African clawed frog</name>
    <dbReference type="NCBI Taxonomy" id="8355"/>
    <lineage>
        <taxon>Eukaryota</taxon>
        <taxon>Metazoa</taxon>
        <taxon>Chordata</taxon>
        <taxon>Craniata</taxon>
        <taxon>Vertebrata</taxon>
        <taxon>Euteleostomi</taxon>
        <taxon>Amphibia</taxon>
        <taxon>Batrachia</taxon>
        <taxon>Anura</taxon>
        <taxon>Pipoidea</taxon>
        <taxon>Pipidae</taxon>
        <taxon>Xenopodinae</taxon>
        <taxon>Xenopus</taxon>
        <taxon>Xenopus</taxon>
    </lineage>
</organism>
<dbReference type="InterPro" id="IPR036322">
    <property type="entry name" value="WD40_repeat_dom_sf"/>
</dbReference>
<dbReference type="AlphaFoldDB" id="A0A974C283"/>
<dbReference type="EMBL" id="CM004481">
    <property type="protein sequence ID" value="OCT65212.1"/>
    <property type="molecule type" value="Genomic_DNA"/>
</dbReference>
<dbReference type="SUPFAM" id="SSF81383">
    <property type="entry name" value="F-box domain"/>
    <property type="match status" value="1"/>
</dbReference>
<dbReference type="PROSITE" id="PS50082">
    <property type="entry name" value="WD_REPEATS_2"/>
    <property type="match status" value="2"/>
</dbReference>
<dbReference type="OMA" id="NPRDSEM"/>
<name>A0A974C283_XENLA</name>
<keyword evidence="1" id="KW-0677">Repeat</keyword>
<evidence type="ECO:0000313" key="5">
    <source>
        <dbReference type="EMBL" id="OCT65212.1"/>
    </source>
</evidence>
<feature type="repeat" description="WD" evidence="2">
    <location>
        <begin position="517"/>
        <end position="549"/>
    </location>
</feature>
<accession>A0A974C283</accession>
<gene>
    <name evidence="5" type="ORF">XELAEV_18041451mg</name>
</gene>
<dbReference type="FunFam" id="2.130.10.10:FF:002174">
    <property type="entry name" value="F-box and WD repeat domain-containing 5"/>
    <property type="match status" value="1"/>
</dbReference>
<dbReference type="InterPro" id="IPR042508">
    <property type="entry name" value="FBXW5"/>
</dbReference>
<dbReference type="Pfam" id="PF00400">
    <property type="entry name" value="WD40"/>
    <property type="match status" value="2"/>
</dbReference>
<feature type="domain" description="F-box" evidence="4">
    <location>
        <begin position="3"/>
        <end position="49"/>
    </location>
</feature>
<reference evidence="6" key="1">
    <citation type="journal article" date="2016" name="Nature">
        <title>Genome evolution in the allotetraploid frog Xenopus laevis.</title>
        <authorList>
            <person name="Session A.M."/>
            <person name="Uno Y."/>
            <person name="Kwon T."/>
            <person name="Chapman J.A."/>
            <person name="Toyoda A."/>
            <person name="Takahashi S."/>
            <person name="Fukui A."/>
            <person name="Hikosaka A."/>
            <person name="Suzuki A."/>
            <person name="Kondo M."/>
            <person name="van Heeringen S.J."/>
            <person name="Quigley I."/>
            <person name="Heinz S."/>
            <person name="Ogino H."/>
            <person name="Ochi H."/>
            <person name="Hellsten U."/>
            <person name="Lyons J.B."/>
            <person name="Simakov O."/>
            <person name="Putnam N."/>
            <person name="Stites J."/>
            <person name="Kuroki Y."/>
            <person name="Tanaka T."/>
            <person name="Michiue T."/>
            <person name="Watanabe M."/>
            <person name="Bogdanovic O."/>
            <person name="Lister R."/>
            <person name="Georgiou G."/>
            <person name="Paranjpe S.S."/>
            <person name="van Kruijsbergen I."/>
            <person name="Shu S."/>
            <person name="Carlson J."/>
            <person name="Kinoshita T."/>
            <person name="Ohta Y."/>
            <person name="Mawaribuchi S."/>
            <person name="Jenkins J."/>
            <person name="Grimwood J."/>
            <person name="Schmutz J."/>
            <person name="Mitros T."/>
            <person name="Mozaffari S.V."/>
            <person name="Suzuki Y."/>
            <person name="Haramoto Y."/>
            <person name="Yamamoto T.S."/>
            <person name="Takagi C."/>
            <person name="Heald R."/>
            <person name="Miller K."/>
            <person name="Haudenschild C."/>
            <person name="Kitzman J."/>
            <person name="Nakayama T."/>
            <person name="Izutsu Y."/>
            <person name="Robert J."/>
            <person name="Fortriede J."/>
            <person name="Burns K."/>
            <person name="Lotay V."/>
            <person name="Karimi K."/>
            <person name="Yasuoka Y."/>
            <person name="Dichmann D.S."/>
            <person name="Flajnik M.F."/>
            <person name="Houston D.W."/>
            <person name="Shendure J."/>
            <person name="DuPasquier L."/>
            <person name="Vize P.D."/>
            <person name="Zorn A.M."/>
            <person name="Ito M."/>
            <person name="Marcotte E.M."/>
            <person name="Wallingford J.B."/>
            <person name="Ito Y."/>
            <person name="Asashima M."/>
            <person name="Ueno N."/>
            <person name="Matsuda Y."/>
            <person name="Veenstra G.J."/>
            <person name="Fujiyama A."/>
            <person name="Harland R.M."/>
            <person name="Taira M."/>
            <person name="Rokhsar D.S."/>
        </authorList>
    </citation>
    <scope>NUCLEOTIDE SEQUENCE [LARGE SCALE GENOMIC DNA]</scope>
    <source>
        <strain evidence="6">J</strain>
    </source>
</reference>
<dbReference type="SUPFAM" id="SSF50978">
    <property type="entry name" value="WD40 repeat-like"/>
    <property type="match status" value="1"/>
</dbReference>
<dbReference type="PANTHER" id="PTHR20995">
    <property type="entry name" value="F-BOX/WD REPEAT-CONTAINING PROTEIN 5"/>
    <property type="match status" value="1"/>
</dbReference>
<sequence length="561" mass="63827">MERIGPSLLPDTILYQIFQSLGPLDLLSAGLVCRRWYNVSRDDFLWKDLFYRHYRVQRHILRCPGAESWYEEFQRVSDTVPCVEVQRLREHGDQVLHISFSHSGDRFASCSKDCTIKVWTSAQPISVLHSADMKPHHWSYTQFSQFNSDDSLLLVSGVFVGPHNSSAGEIAVFSLDNFLLLSRVRNKPYDVFGCWLSNTHLISGNLHRMGRVTSCSVLWLNNAFQDVESENVNVVKRLFKIQNLNASTIRMVMVASSPDLLVEVAENSEESAKSPPPPQAEEEEEGDRGEGEVEEDGETDMAEDIEEEFQIFRDNGEEGLPRPILSENQFETKVAQLYARYRTKSNDGGPKTTEGNQDKKYLIFTTGYLTYAPHQIGIKQLLPHQMTTAGPVLGEERGQNEFFDALDHVINIHGHIIGMGLSPDHRFLYVNSRPWPHDCLIADPMDPPPIAEEIELRIFDLRNLREVQSPLRAHRAYTPNNECFFIFLDVSTDFVASGAEDHCGYVWDRHYSACLSKLPHDDVVNSVAFSPVDQEMLLSASDDFTIKVWRSPRSLRITGAF</sequence>
<evidence type="ECO:0000313" key="6">
    <source>
        <dbReference type="Proteomes" id="UP000694892"/>
    </source>
</evidence>
<keyword evidence="2" id="KW-0853">WD repeat</keyword>
<dbReference type="InterPro" id="IPR001810">
    <property type="entry name" value="F-box_dom"/>
</dbReference>
<dbReference type="InterPro" id="IPR015943">
    <property type="entry name" value="WD40/YVTN_repeat-like_dom_sf"/>
</dbReference>
<protein>
    <recommendedName>
        <fullName evidence="4">F-box domain-containing protein</fullName>
    </recommendedName>
</protein>
<dbReference type="Gene3D" id="2.130.10.10">
    <property type="entry name" value="YVTN repeat-like/Quinoprotein amine dehydrogenase"/>
    <property type="match status" value="2"/>
</dbReference>
<dbReference type="CDD" id="cd22132">
    <property type="entry name" value="F-box_FBXW5"/>
    <property type="match status" value="1"/>
</dbReference>
<dbReference type="PANTHER" id="PTHR20995:SF17">
    <property type="entry name" value="F-BOX_WD REPEAT-CONTAINING PROTEIN 5"/>
    <property type="match status" value="1"/>
</dbReference>
<dbReference type="Gene3D" id="1.20.1280.50">
    <property type="match status" value="1"/>
</dbReference>
<evidence type="ECO:0000256" key="1">
    <source>
        <dbReference type="ARBA" id="ARBA00022737"/>
    </source>
</evidence>
<dbReference type="GO" id="GO:0019005">
    <property type="term" value="C:SCF ubiquitin ligase complex"/>
    <property type="evidence" value="ECO:0007669"/>
    <property type="project" value="InterPro"/>
</dbReference>
<proteinExistence type="predicted"/>
<dbReference type="PROSITE" id="PS50294">
    <property type="entry name" value="WD_REPEATS_REGION"/>
    <property type="match status" value="2"/>
</dbReference>
<feature type="compositionally biased region" description="Acidic residues" evidence="3">
    <location>
        <begin position="280"/>
        <end position="300"/>
    </location>
</feature>
<dbReference type="SMART" id="SM00320">
    <property type="entry name" value="WD40"/>
    <property type="match status" value="3"/>
</dbReference>
<evidence type="ECO:0000256" key="3">
    <source>
        <dbReference type="SAM" id="MobiDB-lite"/>
    </source>
</evidence>
<evidence type="ECO:0000259" key="4">
    <source>
        <dbReference type="PROSITE" id="PS50181"/>
    </source>
</evidence>